<comment type="caution">
    <text evidence="2">The sequence shown here is derived from an EMBL/GenBank/DDBJ whole genome shotgun (WGS) entry which is preliminary data.</text>
</comment>
<protein>
    <submittedName>
        <fullName evidence="2">Uncharacterized protein</fullName>
    </submittedName>
</protein>
<name>A0A7K0C6S2_9ACTN</name>
<gene>
    <name evidence="2" type="ORF">ACRB68_72730</name>
</gene>
<sequence length="336" mass="36332">MPERLELPIPVSVTSRFLVAAPRPPEAARLRGALGESGLARFARELLGTPPLTLDLRAAPTPWSGRLPALAVQTRPWNSRPRGGGAVDGGMRARAERNGGVREGPPRTAGKRGGTGEEGVRREVLAARHHLLVTGASPPGSSPRHAQAARLAARTLAHLTGGRVADLDANQILARGTGPPDEPDRFLLGRDWLGVFLMRDGRARLRADTYGMHRFGLPELMVRLAPYGHLLTAAGVVRAMAFRLFSEHIERTPADGGAPVWQVRADRRLDGDDLLRYWGLPLQRRGVLPVRLAPAVAGCLDCESALEILPLRPRGDPGWWEEEAGKVIPAIRTPFG</sequence>
<organism evidence="2 3">
    <name type="scientific">Actinomadura macrotermitis</name>
    <dbReference type="NCBI Taxonomy" id="2585200"/>
    <lineage>
        <taxon>Bacteria</taxon>
        <taxon>Bacillati</taxon>
        <taxon>Actinomycetota</taxon>
        <taxon>Actinomycetes</taxon>
        <taxon>Streptosporangiales</taxon>
        <taxon>Thermomonosporaceae</taxon>
        <taxon>Actinomadura</taxon>
    </lineage>
</organism>
<dbReference type="OrthoDB" id="3470902at2"/>
<evidence type="ECO:0000256" key="1">
    <source>
        <dbReference type="SAM" id="MobiDB-lite"/>
    </source>
</evidence>
<evidence type="ECO:0000313" key="3">
    <source>
        <dbReference type="Proteomes" id="UP000487268"/>
    </source>
</evidence>
<feature type="compositionally biased region" description="Basic and acidic residues" evidence="1">
    <location>
        <begin position="91"/>
        <end position="100"/>
    </location>
</feature>
<accession>A0A7K0C6S2</accession>
<dbReference type="AlphaFoldDB" id="A0A7K0C6S2"/>
<proteinExistence type="predicted"/>
<keyword evidence="3" id="KW-1185">Reference proteome</keyword>
<feature type="region of interest" description="Disordered" evidence="1">
    <location>
        <begin position="75"/>
        <end position="118"/>
    </location>
</feature>
<dbReference type="Proteomes" id="UP000487268">
    <property type="component" value="Unassembled WGS sequence"/>
</dbReference>
<evidence type="ECO:0000313" key="2">
    <source>
        <dbReference type="EMBL" id="MQY09161.1"/>
    </source>
</evidence>
<dbReference type="EMBL" id="WEGH01000005">
    <property type="protein sequence ID" value="MQY09161.1"/>
    <property type="molecule type" value="Genomic_DNA"/>
</dbReference>
<reference evidence="2 3" key="1">
    <citation type="submission" date="2019-10" db="EMBL/GenBank/DDBJ databases">
        <title>Actinomadura rubteroloni sp. nov. and Actinomadura macrotermitis sp. nov., isolated from the gut of fungus growing-termite Macrotermes natalensis.</title>
        <authorList>
            <person name="Benndorf R."/>
            <person name="Martin K."/>
            <person name="Kuefner M."/>
            <person name="De Beer W."/>
            <person name="Kaster A.-K."/>
            <person name="Vollmers J."/>
            <person name="Poulsen M."/>
            <person name="Beemelmanns C."/>
        </authorList>
    </citation>
    <scope>NUCLEOTIDE SEQUENCE [LARGE SCALE GENOMIC DNA]</scope>
    <source>
        <strain evidence="2 3">RB68</strain>
    </source>
</reference>
<dbReference type="RefSeq" id="WP_153540584.1">
    <property type="nucleotide sequence ID" value="NZ_WEGH01000005.1"/>
</dbReference>